<evidence type="ECO:0000256" key="2">
    <source>
        <dbReference type="SAM" id="Phobius"/>
    </source>
</evidence>
<dbReference type="InterPro" id="IPR010982">
    <property type="entry name" value="Lambda_DNA-bd_dom_sf"/>
</dbReference>
<organism evidence="4">
    <name type="scientific">Streptomyces argillaceus</name>
    <dbReference type="NCBI Taxonomy" id="41951"/>
    <lineage>
        <taxon>Bacteria</taxon>
        <taxon>Bacillati</taxon>
        <taxon>Actinomycetota</taxon>
        <taxon>Actinomycetes</taxon>
        <taxon>Kitasatosporales</taxon>
        <taxon>Streptomycetaceae</taxon>
        <taxon>Streptomyces</taxon>
    </lineage>
</organism>
<gene>
    <name evidence="4" type="primary">orf2</name>
</gene>
<keyword evidence="2" id="KW-1133">Transmembrane helix</keyword>
<dbReference type="CDD" id="cd00093">
    <property type="entry name" value="HTH_XRE"/>
    <property type="match status" value="1"/>
</dbReference>
<reference evidence="4" key="1">
    <citation type="journal article" date="2017" name="Front. Microbiol.">
        <title>Streptomyces argillaceus involved in the biosynthesis of pyridine and piperidine alkaloids argimycins P.</title>
        <authorList>
            <person name="Ye S."/>
            <person name="Molloy B."/>
            <person name="Brana A.F."/>
            <person name="Zabala D."/>
            <person name="Olano C."/>
            <person name="Cortes J."/>
            <person name="Moris F."/>
            <person name="Salas J.A."/>
            <person name="Mendez C."/>
        </authorList>
    </citation>
    <scope>NUCLEOTIDE SEQUENCE</scope>
    <source>
        <strain evidence="4">ATCC 12956</strain>
    </source>
</reference>
<feature type="transmembrane region" description="Helical" evidence="2">
    <location>
        <begin position="485"/>
        <end position="508"/>
    </location>
</feature>
<feature type="transmembrane region" description="Helical" evidence="2">
    <location>
        <begin position="652"/>
        <end position="675"/>
    </location>
</feature>
<keyword evidence="2" id="KW-0812">Transmembrane</keyword>
<feature type="transmembrane region" description="Helical" evidence="2">
    <location>
        <begin position="681"/>
        <end position="707"/>
    </location>
</feature>
<feature type="transmembrane region" description="Helical" evidence="2">
    <location>
        <begin position="565"/>
        <end position="588"/>
    </location>
</feature>
<evidence type="ECO:0000259" key="3">
    <source>
        <dbReference type="PROSITE" id="PS50943"/>
    </source>
</evidence>
<name>A0A1M4NEH6_STRAA</name>
<feature type="domain" description="HTH cro/C1-type" evidence="3">
    <location>
        <begin position="9"/>
        <end position="66"/>
    </location>
</feature>
<feature type="transmembrane region" description="Helical" evidence="2">
    <location>
        <begin position="608"/>
        <end position="631"/>
    </location>
</feature>
<dbReference type="Pfam" id="PF13560">
    <property type="entry name" value="HTH_31"/>
    <property type="match status" value="1"/>
</dbReference>
<feature type="compositionally biased region" description="Basic and acidic residues" evidence="1">
    <location>
        <begin position="60"/>
        <end position="70"/>
    </location>
</feature>
<dbReference type="GO" id="GO:0003677">
    <property type="term" value="F:DNA binding"/>
    <property type="evidence" value="ECO:0007669"/>
    <property type="project" value="InterPro"/>
</dbReference>
<feature type="region of interest" description="Disordered" evidence="1">
    <location>
        <begin position="18"/>
        <end position="115"/>
    </location>
</feature>
<feature type="transmembrane region" description="Helical" evidence="2">
    <location>
        <begin position="520"/>
        <end position="544"/>
    </location>
</feature>
<evidence type="ECO:0000313" key="4">
    <source>
        <dbReference type="EMBL" id="SCO70298.1"/>
    </source>
</evidence>
<keyword evidence="2" id="KW-0472">Membrane</keyword>
<dbReference type="SUPFAM" id="SSF52540">
    <property type="entry name" value="P-loop containing nucleoside triphosphate hydrolases"/>
    <property type="match status" value="1"/>
</dbReference>
<dbReference type="AlphaFoldDB" id="A0A1M4NEH6"/>
<evidence type="ECO:0000256" key="1">
    <source>
        <dbReference type="SAM" id="MobiDB-lite"/>
    </source>
</evidence>
<feature type="compositionally biased region" description="Pro residues" evidence="1">
    <location>
        <begin position="99"/>
        <end position="108"/>
    </location>
</feature>
<accession>A0A1M4NEH6</accession>
<dbReference type="Gene3D" id="1.10.260.40">
    <property type="entry name" value="lambda repressor-like DNA-binding domains"/>
    <property type="match status" value="1"/>
</dbReference>
<proteinExistence type="predicted"/>
<dbReference type="EMBL" id="LT615255">
    <property type="protein sequence ID" value="SCO70298.1"/>
    <property type="molecule type" value="Genomic_DNA"/>
</dbReference>
<dbReference type="SMART" id="SM00530">
    <property type="entry name" value="HTH_XRE"/>
    <property type="match status" value="1"/>
</dbReference>
<dbReference type="InterPro" id="IPR027417">
    <property type="entry name" value="P-loop_NTPase"/>
</dbReference>
<sequence length="773" mass="82578">MASEFGTVLRRLREKAGLTQEELERRSGISVSTIGGLENGRHRRGNPRMTTVRSLADGLALDREDREELLRAAVPGRPDGGSDTTGGPGTREQTSEPPAASPQAPPPSSSAAHHALADAAEQLAKAVAARWQREEEQRRIQDPYPLPVRWKAASEALTDHWANIRRIPPGAPSGPLDLDGRLEEIAQTYRSVPSGRLVVLGRSGSGKTVLTLRFVLDHLRTRTPAEPVPVIFSIGAWDPTALTLRDWLTERLTRDHPGTAARGPGGVSLAAALVDSGRVLPVLDGFDEMADGLRRPALEALNATTLPLLLTSRPAEYAAAVAETDVLTSAAPVELVDLTLDDLDHYLPRTTRKTDRADPAAGAWDSVLKHLREPSPDGAAAPLATVLSTPLMVALARTVYSDTPDHDPAALLDTERFASAQELEEHLLDDFLPTVYRRPGPGPRAWDPDRAQRWLGHLAHHLTERGTPDLAWWRLGDGLRASTRVLVTALVTGVVIGALDVVPALFYLPLPPSLVDAASVGLLAGLLFGAVHWLAYTVLGKAVAPSAVRLRIRGRAGPPRWTAGPRLVLGTLAGTAFGCMYGFAIGLVNAYRWQAGLSAALQTGLVNAIVLGLAFGGAAGLTFCLLGLLEAPLDIASAVSPRSVLNADRRTTLIQLAIWAPVFGVTVGLGVGVVVDLLQGHLGLLIMDTAGLITIGAVSGVGGALGYTLSMTAWGQWCVLSRLWLPLTGRLPWAVVAFLDDAYRRGVLRRAGAVYQFRHARLQSHLARAHRRG</sequence>
<dbReference type="InterPro" id="IPR001387">
    <property type="entry name" value="Cro/C1-type_HTH"/>
</dbReference>
<dbReference type="PROSITE" id="PS50943">
    <property type="entry name" value="HTH_CROC1"/>
    <property type="match status" value="1"/>
</dbReference>
<protein>
    <submittedName>
        <fullName evidence="4">Xre-like transcriptional regulator</fullName>
    </submittedName>
</protein>
<dbReference type="SUPFAM" id="SSF47413">
    <property type="entry name" value="lambda repressor-like DNA-binding domains"/>
    <property type="match status" value="1"/>
</dbReference>
<dbReference type="Gene3D" id="3.40.50.300">
    <property type="entry name" value="P-loop containing nucleotide triphosphate hydrolases"/>
    <property type="match status" value="1"/>
</dbReference>